<sequence>MASLIRRAGVTAARSPIVQKRFGSHAAHHGPQAPPTNEGFSSKGFKVTLATVVGLIAWSRIDEHLTNQGEEKHPFTRYIEYYMRSEEESARINAKHMELAQQAAEETKLYAGAVAPPKVQIKYPDLIYTPSNRSLQPGTDVSLANVVPKYH</sequence>
<dbReference type="AlphaFoldDB" id="A0A9P6PP09"/>
<organism evidence="2 3">
    <name type="scientific">Actinomortierella ambigua</name>
    <dbReference type="NCBI Taxonomy" id="1343610"/>
    <lineage>
        <taxon>Eukaryota</taxon>
        <taxon>Fungi</taxon>
        <taxon>Fungi incertae sedis</taxon>
        <taxon>Mucoromycota</taxon>
        <taxon>Mortierellomycotina</taxon>
        <taxon>Mortierellomycetes</taxon>
        <taxon>Mortierellales</taxon>
        <taxon>Mortierellaceae</taxon>
        <taxon>Actinomortierella</taxon>
    </lineage>
</organism>
<evidence type="ECO:0000313" key="2">
    <source>
        <dbReference type="EMBL" id="KAG0250978.1"/>
    </source>
</evidence>
<name>A0A9P6PP09_9FUNG</name>
<comment type="caution">
    <text evidence="2">The sequence shown here is derived from an EMBL/GenBank/DDBJ whole genome shotgun (WGS) entry which is preliminary data.</text>
</comment>
<gene>
    <name evidence="2" type="ORF">DFQ27_009115</name>
</gene>
<keyword evidence="3" id="KW-1185">Reference proteome</keyword>
<reference evidence="2" key="1">
    <citation type="journal article" date="2020" name="Fungal Divers.">
        <title>Resolving the Mortierellaceae phylogeny through synthesis of multi-gene phylogenetics and phylogenomics.</title>
        <authorList>
            <person name="Vandepol N."/>
            <person name="Liber J."/>
            <person name="Desiro A."/>
            <person name="Na H."/>
            <person name="Kennedy M."/>
            <person name="Barry K."/>
            <person name="Grigoriev I.V."/>
            <person name="Miller A.N."/>
            <person name="O'Donnell K."/>
            <person name="Stajich J.E."/>
            <person name="Bonito G."/>
        </authorList>
    </citation>
    <scope>NUCLEOTIDE SEQUENCE</scope>
    <source>
        <strain evidence="2">BC1065</strain>
    </source>
</reference>
<proteinExistence type="predicted"/>
<dbReference type="EMBL" id="JAAAJB010000804">
    <property type="protein sequence ID" value="KAG0250978.1"/>
    <property type="molecule type" value="Genomic_DNA"/>
</dbReference>
<feature type="region of interest" description="Disordered" evidence="1">
    <location>
        <begin position="22"/>
        <end position="41"/>
    </location>
</feature>
<evidence type="ECO:0000313" key="3">
    <source>
        <dbReference type="Proteomes" id="UP000807716"/>
    </source>
</evidence>
<accession>A0A9P6PP09</accession>
<dbReference type="PANTHER" id="PTHR42100:SF1">
    <property type="entry name" value="OXIDOREDUCTASE 178 KDA SUBUNIT, PUTATIVE (AFU_ORTHOLOGUE AFUA_8G04320)-RELATED"/>
    <property type="match status" value="1"/>
</dbReference>
<dbReference type="GO" id="GO:0005739">
    <property type="term" value="C:mitochondrion"/>
    <property type="evidence" value="ECO:0007669"/>
    <property type="project" value="InterPro"/>
</dbReference>
<dbReference type="OrthoDB" id="2120038at2759"/>
<dbReference type="InterPro" id="IPR034444">
    <property type="entry name" value="Nuo17.8"/>
</dbReference>
<evidence type="ECO:0000256" key="1">
    <source>
        <dbReference type="SAM" id="MobiDB-lite"/>
    </source>
</evidence>
<dbReference type="Proteomes" id="UP000807716">
    <property type="component" value="Unassembled WGS sequence"/>
</dbReference>
<dbReference type="PANTHER" id="PTHR42100">
    <property type="entry name" value="OXIDOREDUCTASE 178 KDA SUBUNIT, PUTATIVE (AFU_ORTHOLOGUE AFUA_8G04320)-RELATED"/>
    <property type="match status" value="1"/>
</dbReference>
<protein>
    <submittedName>
        <fullName evidence="2">Uncharacterized protein</fullName>
    </submittedName>
</protein>